<evidence type="ECO:0000313" key="1">
    <source>
        <dbReference type="EMBL" id="JAH57032.1"/>
    </source>
</evidence>
<dbReference type="EMBL" id="GBXM01051545">
    <property type="protein sequence ID" value="JAH57032.1"/>
    <property type="molecule type" value="Transcribed_RNA"/>
</dbReference>
<proteinExistence type="predicted"/>
<organism evidence="1">
    <name type="scientific">Anguilla anguilla</name>
    <name type="common">European freshwater eel</name>
    <name type="synonym">Muraena anguilla</name>
    <dbReference type="NCBI Taxonomy" id="7936"/>
    <lineage>
        <taxon>Eukaryota</taxon>
        <taxon>Metazoa</taxon>
        <taxon>Chordata</taxon>
        <taxon>Craniata</taxon>
        <taxon>Vertebrata</taxon>
        <taxon>Euteleostomi</taxon>
        <taxon>Actinopterygii</taxon>
        <taxon>Neopterygii</taxon>
        <taxon>Teleostei</taxon>
        <taxon>Anguilliformes</taxon>
        <taxon>Anguillidae</taxon>
        <taxon>Anguilla</taxon>
    </lineage>
</organism>
<accession>A0A0E9TU85</accession>
<name>A0A0E9TU85_ANGAN</name>
<dbReference type="AlphaFoldDB" id="A0A0E9TU85"/>
<protein>
    <submittedName>
        <fullName evidence="1">Uncharacterized protein</fullName>
    </submittedName>
</protein>
<reference evidence="1" key="2">
    <citation type="journal article" date="2015" name="Fish Shellfish Immunol.">
        <title>Early steps in the European eel (Anguilla anguilla)-Vibrio vulnificus interaction in the gills: Role of the RtxA13 toxin.</title>
        <authorList>
            <person name="Callol A."/>
            <person name="Pajuelo D."/>
            <person name="Ebbesson L."/>
            <person name="Teles M."/>
            <person name="MacKenzie S."/>
            <person name="Amaro C."/>
        </authorList>
    </citation>
    <scope>NUCLEOTIDE SEQUENCE</scope>
</reference>
<reference evidence="1" key="1">
    <citation type="submission" date="2014-11" db="EMBL/GenBank/DDBJ databases">
        <authorList>
            <person name="Amaro Gonzalez C."/>
        </authorList>
    </citation>
    <scope>NUCLEOTIDE SEQUENCE</scope>
</reference>
<sequence>MPGRLCQSYSQLVNSNGQTSNSTVFTEG</sequence>